<feature type="domain" description="Vacuolar sorting protein Vps3844 C-terminal" evidence="3">
    <location>
        <begin position="249"/>
        <end position="292"/>
    </location>
</feature>
<feature type="chain" id="PRO_5045988224" description="Vacuolar sorting protein Vps3844 C-terminal domain-containing protein" evidence="2">
    <location>
        <begin position="18"/>
        <end position="301"/>
    </location>
</feature>
<evidence type="ECO:0000313" key="4">
    <source>
        <dbReference type="EMBL" id="KAL1409175.1"/>
    </source>
</evidence>
<protein>
    <recommendedName>
        <fullName evidence="3">Vacuolar sorting protein Vps3844 C-terminal domain-containing protein</fullName>
    </recommendedName>
</protein>
<dbReference type="RefSeq" id="XP_069209119.1">
    <property type="nucleotide sequence ID" value="XM_069354477.1"/>
</dbReference>
<sequence length="301" mass="32169">MRLWHPLLLALPLVASAREAQVFLFPSPPTSHADTPKTPPTLSAEQAQAVLANHLGGSTGIAQHETPDNEGMWAHLLHLWDGEKRPRVVVIQDAELKDILPDTLSAPTFYMESWDAQSVMAPYLDAARAAVERVLKLPLVKSLLDTLDLAVSKAGEKLAEELASLVALADHLWSSAEHEWDAVSIRLGLAEPGSALHTSATKGVKAGLQSMTQPDSPPLLLVVMPSANRHYSRSVGARAPNGTESAPAKSKHDYTASFAILAGASLFILFAIGGSISLLFSVGETELPSTLTLSIGRPRHD</sequence>
<accession>A0ABR3Q3F6</accession>
<keyword evidence="1" id="KW-1133">Transmembrane helix</keyword>
<keyword evidence="1" id="KW-0812">Transmembrane</keyword>
<reference evidence="4 5" key="1">
    <citation type="submission" date="2023-08" db="EMBL/GenBank/DDBJ databases">
        <title>Annotated Genome Sequence of Vanrija albida AlHP1.</title>
        <authorList>
            <person name="Herzog R."/>
        </authorList>
    </citation>
    <scope>NUCLEOTIDE SEQUENCE [LARGE SCALE GENOMIC DNA]</scope>
    <source>
        <strain evidence="4 5">AlHP1</strain>
    </source>
</reference>
<gene>
    <name evidence="4" type="ORF">Q8F55_006005</name>
</gene>
<organism evidence="4 5">
    <name type="scientific">Vanrija albida</name>
    <dbReference type="NCBI Taxonomy" id="181172"/>
    <lineage>
        <taxon>Eukaryota</taxon>
        <taxon>Fungi</taxon>
        <taxon>Dikarya</taxon>
        <taxon>Basidiomycota</taxon>
        <taxon>Agaricomycotina</taxon>
        <taxon>Tremellomycetes</taxon>
        <taxon>Trichosporonales</taxon>
        <taxon>Trichosporonaceae</taxon>
        <taxon>Vanrija</taxon>
    </lineage>
</organism>
<dbReference type="PANTHER" id="PTHR36853">
    <property type="entry name" value="EXPRESSED PROTEIN"/>
    <property type="match status" value="1"/>
</dbReference>
<proteinExistence type="predicted"/>
<keyword evidence="1" id="KW-0472">Membrane</keyword>
<dbReference type="InterPro" id="IPR024382">
    <property type="entry name" value="Vps3844_C"/>
</dbReference>
<evidence type="ECO:0000256" key="1">
    <source>
        <dbReference type="SAM" id="Phobius"/>
    </source>
</evidence>
<dbReference type="Pfam" id="PF12955">
    <property type="entry name" value="Vps3844_C"/>
    <property type="match status" value="1"/>
</dbReference>
<comment type="caution">
    <text evidence="4">The sequence shown here is derived from an EMBL/GenBank/DDBJ whole genome shotgun (WGS) entry which is preliminary data.</text>
</comment>
<dbReference type="GeneID" id="95987048"/>
<dbReference type="Proteomes" id="UP001565368">
    <property type="component" value="Unassembled WGS sequence"/>
</dbReference>
<evidence type="ECO:0000259" key="3">
    <source>
        <dbReference type="Pfam" id="PF12955"/>
    </source>
</evidence>
<dbReference type="EMBL" id="JBBXJM010000004">
    <property type="protein sequence ID" value="KAL1409175.1"/>
    <property type="molecule type" value="Genomic_DNA"/>
</dbReference>
<feature type="signal peptide" evidence="2">
    <location>
        <begin position="1"/>
        <end position="17"/>
    </location>
</feature>
<dbReference type="PANTHER" id="PTHR36853:SF1">
    <property type="entry name" value="DUF3844 DOMAIN-CONTAINING PROTEIN"/>
    <property type="match status" value="1"/>
</dbReference>
<name>A0ABR3Q3F6_9TREE</name>
<keyword evidence="5" id="KW-1185">Reference proteome</keyword>
<feature type="transmembrane region" description="Helical" evidence="1">
    <location>
        <begin position="258"/>
        <end position="280"/>
    </location>
</feature>
<dbReference type="InterPro" id="IPR053065">
    <property type="entry name" value="Archenteron_Induction-Rel"/>
</dbReference>
<keyword evidence="2" id="KW-0732">Signal</keyword>
<evidence type="ECO:0000256" key="2">
    <source>
        <dbReference type="SAM" id="SignalP"/>
    </source>
</evidence>
<evidence type="ECO:0000313" key="5">
    <source>
        <dbReference type="Proteomes" id="UP001565368"/>
    </source>
</evidence>